<dbReference type="PANTHER" id="PTHR47027:SF30">
    <property type="entry name" value="THAP-TYPE DOMAIN-CONTAINING PROTEIN"/>
    <property type="match status" value="1"/>
</dbReference>
<evidence type="ECO:0000256" key="1">
    <source>
        <dbReference type="ARBA" id="ARBA00010879"/>
    </source>
</evidence>
<dbReference type="PROSITE" id="PS50878">
    <property type="entry name" value="RT_POL"/>
    <property type="match status" value="1"/>
</dbReference>
<reference evidence="4" key="2">
    <citation type="submission" date="2025-08" db="UniProtKB">
        <authorList>
            <consortium name="Ensembl"/>
        </authorList>
    </citation>
    <scope>IDENTIFICATION</scope>
</reference>
<dbReference type="Ensembl" id="ENSSAUT00010020240.1">
    <property type="protein sequence ID" value="ENSSAUP00010019118.1"/>
    <property type="gene ID" value="ENSSAUG00010008649.1"/>
</dbReference>
<dbReference type="InterPro" id="IPR043502">
    <property type="entry name" value="DNA/RNA_pol_sf"/>
</dbReference>
<evidence type="ECO:0000313" key="5">
    <source>
        <dbReference type="Proteomes" id="UP000472265"/>
    </source>
</evidence>
<dbReference type="GeneTree" id="ENSGT01060000248530"/>
<dbReference type="Proteomes" id="UP000472265">
    <property type="component" value="Chromosome 2"/>
</dbReference>
<feature type="domain" description="Reverse transcriptase" evidence="3">
    <location>
        <begin position="327"/>
        <end position="595"/>
    </location>
</feature>
<evidence type="ECO:0000313" key="4">
    <source>
        <dbReference type="Ensembl" id="ENSSAUP00010019118.1"/>
    </source>
</evidence>
<organism evidence="4 5">
    <name type="scientific">Sparus aurata</name>
    <name type="common">Gilthead sea bream</name>
    <dbReference type="NCBI Taxonomy" id="8175"/>
    <lineage>
        <taxon>Eukaryota</taxon>
        <taxon>Metazoa</taxon>
        <taxon>Chordata</taxon>
        <taxon>Craniata</taxon>
        <taxon>Vertebrata</taxon>
        <taxon>Euteleostomi</taxon>
        <taxon>Actinopterygii</taxon>
        <taxon>Neopterygii</taxon>
        <taxon>Teleostei</taxon>
        <taxon>Neoteleostei</taxon>
        <taxon>Acanthomorphata</taxon>
        <taxon>Eupercaria</taxon>
        <taxon>Spariformes</taxon>
        <taxon>Sparidae</taxon>
        <taxon>Sparus</taxon>
    </lineage>
</organism>
<reference evidence="4" key="1">
    <citation type="submission" date="2021-04" db="EMBL/GenBank/DDBJ databases">
        <authorList>
            <consortium name="Wellcome Sanger Institute Data Sharing"/>
        </authorList>
    </citation>
    <scope>NUCLEOTIDE SEQUENCE [LARGE SCALE GENOMIC DNA]</scope>
</reference>
<evidence type="ECO:0000259" key="3">
    <source>
        <dbReference type="PROSITE" id="PS50878"/>
    </source>
</evidence>
<dbReference type="OMA" id="ERAWEYN"/>
<dbReference type="AlphaFoldDB" id="A0A671UYX2"/>
<dbReference type="GO" id="GO:0004523">
    <property type="term" value="F:RNA-DNA hybrid ribonuclease activity"/>
    <property type="evidence" value="ECO:0007669"/>
    <property type="project" value="UniProtKB-EC"/>
</dbReference>
<accession>A0A671UYX2</accession>
<dbReference type="InParanoid" id="A0A671UYX2"/>
<dbReference type="CDD" id="cd01650">
    <property type="entry name" value="RT_nLTR_like"/>
    <property type="match status" value="1"/>
</dbReference>
<evidence type="ECO:0000256" key="2">
    <source>
        <dbReference type="ARBA" id="ARBA00012180"/>
    </source>
</evidence>
<dbReference type="Pfam" id="PF00078">
    <property type="entry name" value="RVT_1"/>
    <property type="match status" value="1"/>
</dbReference>
<keyword evidence="5" id="KW-1185">Reference proteome</keyword>
<protein>
    <recommendedName>
        <fullName evidence="2">ribonuclease H</fullName>
        <ecNumber evidence="2">3.1.26.4</ecNumber>
    </recommendedName>
</protein>
<dbReference type="InterPro" id="IPR000477">
    <property type="entry name" value="RT_dom"/>
</dbReference>
<comment type="similarity">
    <text evidence="1">Belongs to the beta type-B retroviral polymerase family. HERV class-II K(HML-2) pol subfamily.</text>
</comment>
<proteinExistence type="inferred from homology"/>
<dbReference type="Gene3D" id="3.30.70.270">
    <property type="match status" value="1"/>
</dbReference>
<dbReference type="PANTHER" id="PTHR47027">
    <property type="entry name" value="REVERSE TRANSCRIPTASE DOMAIN-CONTAINING PROTEIN"/>
    <property type="match status" value="1"/>
</dbReference>
<dbReference type="EC" id="3.1.26.4" evidence="2"/>
<dbReference type="InterPro" id="IPR043128">
    <property type="entry name" value="Rev_trsase/Diguanyl_cyclase"/>
</dbReference>
<reference evidence="4" key="3">
    <citation type="submission" date="2025-09" db="UniProtKB">
        <authorList>
            <consortium name="Ensembl"/>
        </authorList>
    </citation>
    <scope>IDENTIFICATION</scope>
</reference>
<sequence length="677" mass="75957">MNTMFEHKDAHKCTWYQSTLGRRSMIDFVIVSSDLRPCVLDTWVKRGAELSTDHHLVVSWFRWQGKSLDRPGKPKRVVRVSWERLGEAPVREAFNSHLRRSFSSIPVEAGDIEPEWTMFKASIVEAAAVSCGHRVLGASRGGNPRTPWWTPVVREAVRLKKEAFRDMLSRGTPEAVLGYRRARRAAATAVAGAKQRVWEEFSEAIEKDFRAAPKRFWKTVRHLRRGKRGTIQAVYSKDGTSLTSTEEVIGRWKEYFDDLLNPTQPPSVMETELEDDGVSSPISLGEVTVVVKQLHSGKAPGIDEIPPEMLKALGVEGLSWLTRPFNIAWGSGSVPKEWQTGVVVPLFKKGDQRVCANYRGITLLSLPGKVYSKVLERRVRPIVEPQIEEEQCGFRPGRGTTDQLFTLAGVLERAWEYNLPVHMCFVDLEKAYDRVPRDVLWEVLREYGVRGSLLRAIQSLYSQSKSCVRILGSKSDLFHVGVGLRQGCALSPILFVIYMDRISRRSRGMEGLQVGDLKIASLLFADDVVLMASSAVDLQRSLDQFAAECEAAGMRISTSKSEAMVLSRKPVDCLLQVGNVSLPQVKEFKYLGVLFTSEGMMVREIDRRVGAAGAVLHALHRTVVTKRELSRKAKLSIYRSIFVPTLTYGHERWVRKNEIAGTSGRNGFSSQGGWGLP</sequence>
<dbReference type="SUPFAM" id="SSF56672">
    <property type="entry name" value="DNA/RNA polymerases"/>
    <property type="match status" value="1"/>
</dbReference>
<name>A0A671UYX2_SPAAU</name>